<reference evidence="10" key="2">
    <citation type="journal article" date="2023" name="IMA Fungus">
        <title>Comparative genomic study of the Penicillium genus elucidates a diverse pangenome and 15 lateral gene transfer events.</title>
        <authorList>
            <person name="Petersen C."/>
            <person name="Sorensen T."/>
            <person name="Nielsen M.R."/>
            <person name="Sondergaard T.E."/>
            <person name="Sorensen J.L."/>
            <person name="Fitzpatrick D.A."/>
            <person name="Frisvad J.C."/>
            <person name="Nielsen K.L."/>
        </authorList>
    </citation>
    <scope>NUCLEOTIDE SEQUENCE</scope>
    <source>
        <strain evidence="10">IBT 15544</strain>
    </source>
</reference>
<keyword evidence="3" id="KW-0677">Repeat</keyword>
<evidence type="ECO:0000256" key="6">
    <source>
        <dbReference type="ARBA" id="ARBA00023242"/>
    </source>
</evidence>
<evidence type="ECO:0000256" key="7">
    <source>
        <dbReference type="PROSITE-ProRule" id="PRU00042"/>
    </source>
</evidence>
<dbReference type="GO" id="GO:0000785">
    <property type="term" value="C:chromatin"/>
    <property type="evidence" value="ECO:0007669"/>
    <property type="project" value="TreeGrafter"/>
</dbReference>
<reference evidence="10" key="1">
    <citation type="submission" date="2022-12" db="EMBL/GenBank/DDBJ databases">
        <authorList>
            <person name="Petersen C."/>
        </authorList>
    </citation>
    <scope>NUCLEOTIDE SEQUENCE</scope>
    <source>
        <strain evidence="10">IBT 15544</strain>
    </source>
</reference>
<comment type="caution">
    <text evidence="10">The sequence shown here is derived from an EMBL/GenBank/DDBJ whole genome shotgun (WGS) entry which is preliminary data.</text>
</comment>
<keyword evidence="2" id="KW-0479">Metal-binding</keyword>
<feature type="region of interest" description="Disordered" evidence="8">
    <location>
        <begin position="32"/>
        <end position="67"/>
    </location>
</feature>
<dbReference type="OrthoDB" id="6077919at2759"/>
<dbReference type="Gene3D" id="3.30.160.60">
    <property type="entry name" value="Classic Zinc Finger"/>
    <property type="match status" value="2"/>
</dbReference>
<evidence type="ECO:0000256" key="2">
    <source>
        <dbReference type="ARBA" id="ARBA00022723"/>
    </source>
</evidence>
<sequence length="306" mass="33743">MSQFSVPFVTSPPPFMDSQYIASLPSSSMNTIYHREADSASPRAFPPSPSPSNGEHRVSKARKGKRVHACEHPGCGKVFTRAEHRRRHELSHKAQRLFTCSHEGCTKAFHRADYLNQHMARHDPDYSPKRSPSVKSAYSASSPVPIGQLQPFSKSPMLPGFQTPPPSAGTTTSSNPEQSLLYSSPSYDCQHHDQGGMYSNTLYNYPTSMGQTSIPQIGLGIDAETVLEQYLRNVLRPEAFLTPPQSQQQIDTSFWNSNNDSNLPSINTLAFENPIPYPSWTSAPGTMSTTVPAHQLSGTLPPLENQ</sequence>
<accession>A0A9W9M9H0</accession>
<evidence type="ECO:0000256" key="8">
    <source>
        <dbReference type="SAM" id="MobiDB-lite"/>
    </source>
</evidence>
<evidence type="ECO:0000256" key="5">
    <source>
        <dbReference type="ARBA" id="ARBA00022833"/>
    </source>
</evidence>
<dbReference type="GeneID" id="83182572"/>
<dbReference type="InterPro" id="IPR036236">
    <property type="entry name" value="Znf_C2H2_sf"/>
</dbReference>
<protein>
    <recommendedName>
        <fullName evidence="9">C2H2-type domain-containing protein</fullName>
    </recommendedName>
</protein>
<dbReference type="InterPro" id="IPR013087">
    <property type="entry name" value="Znf_C2H2_type"/>
</dbReference>
<dbReference type="EMBL" id="JAPQKR010000015">
    <property type="protein sequence ID" value="KAJ5194771.1"/>
    <property type="molecule type" value="Genomic_DNA"/>
</dbReference>
<dbReference type="GO" id="GO:0000978">
    <property type="term" value="F:RNA polymerase II cis-regulatory region sequence-specific DNA binding"/>
    <property type="evidence" value="ECO:0007669"/>
    <property type="project" value="InterPro"/>
</dbReference>
<name>A0A9W9M9H0_9EURO</name>
<evidence type="ECO:0000313" key="11">
    <source>
        <dbReference type="Proteomes" id="UP001150904"/>
    </source>
</evidence>
<evidence type="ECO:0000259" key="9">
    <source>
        <dbReference type="PROSITE" id="PS50157"/>
    </source>
</evidence>
<gene>
    <name evidence="10" type="ORF">N7498_008209</name>
</gene>
<dbReference type="PROSITE" id="PS50157">
    <property type="entry name" value="ZINC_FINGER_C2H2_2"/>
    <property type="match status" value="2"/>
</dbReference>
<keyword evidence="11" id="KW-1185">Reference proteome</keyword>
<dbReference type="Pfam" id="PF00096">
    <property type="entry name" value="zf-C2H2"/>
    <property type="match status" value="1"/>
</dbReference>
<dbReference type="PANTHER" id="PTHR40626:SF30">
    <property type="entry name" value="FINGER DOMAIN PROTEIN, PUTATIVE (AFU_ORTHOLOGUE AFUA_4G13600)-RELATED"/>
    <property type="match status" value="1"/>
</dbReference>
<keyword evidence="4 7" id="KW-0863">Zinc-finger</keyword>
<feature type="region of interest" description="Disordered" evidence="8">
    <location>
        <begin position="120"/>
        <end position="179"/>
    </location>
</feature>
<dbReference type="PANTHER" id="PTHR40626">
    <property type="entry name" value="MIP31509P"/>
    <property type="match status" value="1"/>
</dbReference>
<keyword evidence="6" id="KW-0539">Nucleus</keyword>
<dbReference type="SMART" id="SM00355">
    <property type="entry name" value="ZnF_C2H2"/>
    <property type="match status" value="2"/>
</dbReference>
<dbReference type="Proteomes" id="UP001150904">
    <property type="component" value="Unassembled WGS sequence"/>
</dbReference>
<evidence type="ECO:0000313" key="10">
    <source>
        <dbReference type="EMBL" id="KAJ5194771.1"/>
    </source>
</evidence>
<dbReference type="RefSeq" id="XP_058305259.1">
    <property type="nucleotide sequence ID" value="XM_058455271.1"/>
</dbReference>
<dbReference type="PROSITE" id="PS00028">
    <property type="entry name" value="ZINC_FINGER_C2H2_1"/>
    <property type="match status" value="2"/>
</dbReference>
<evidence type="ECO:0000256" key="3">
    <source>
        <dbReference type="ARBA" id="ARBA00022737"/>
    </source>
</evidence>
<keyword evidence="5" id="KW-0862">Zinc</keyword>
<evidence type="ECO:0000256" key="4">
    <source>
        <dbReference type="ARBA" id="ARBA00022771"/>
    </source>
</evidence>
<evidence type="ECO:0000256" key="1">
    <source>
        <dbReference type="ARBA" id="ARBA00004123"/>
    </source>
</evidence>
<dbReference type="GO" id="GO:0000981">
    <property type="term" value="F:DNA-binding transcription factor activity, RNA polymerase II-specific"/>
    <property type="evidence" value="ECO:0007669"/>
    <property type="project" value="InterPro"/>
</dbReference>
<dbReference type="GO" id="GO:0005634">
    <property type="term" value="C:nucleus"/>
    <property type="evidence" value="ECO:0007669"/>
    <property type="project" value="UniProtKB-SubCell"/>
</dbReference>
<dbReference type="SUPFAM" id="SSF57667">
    <property type="entry name" value="beta-beta-alpha zinc fingers"/>
    <property type="match status" value="2"/>
</dbReference>
<feature type="domain" description="C2H2-type" evidence="9">
    <location>
        <begin position="98"/>
        <end position="127"/>
    </location>
</feature>
<dbReference type="InterPro" id="IPR051059">
    <property type="entry name" value="VerF-like"/>
</dbReference>
<feature type="region of interest" description="Disordered" evidence="8">
    <location>
        <begin position="286"/>
        <end position="306"/>
    </location>
</feature>
<dbReference type="GO" id="GO:0008270">
    <property type="term" value="F:zinc ion binding"/>
    <property type="evidence" value="ECO:0007669"/>
    <property type="project" value="UniProtKB-KW"/>
</dbReference>
<feature type="compositionally biased region" description="Low complexity" evidence="8">
    <location>
        <begin position="131"/>
        <end position="145"/>
    </location>
</feature>
<proteinExistence type="predicted"/>
<dbReference type="AlphaFoldDB" id="A0A9W9M9H0"/>
<comment type="subcellular location">
    <subcellularLocation>
        <location evidence="1">Nucleus</location>
    </subcellularLocation>
</comment>
<feature type="domain" description="C2H2-type" evidence="9">
    <location>
        <begin position="68"/>
        <end position="97"/>
    </location>
</feature>
<organism evidence="10 11">
    <name type="scientific">Penicillium cinerascens</name>
    <dbReference type="NCBI Taxonomy" id="70096"/>
    <lineage>
        <taxon>Eukaryota</taxon>
        <taxon>Fungi</taxon>
        <taxon>Dikarya</taxon>
        <taxon>Ascomycota</taxon>
        <taxon>Pezizomycotina</taxon>
        <taxon>Eurotiomycetes</taxon>
        <taxon>Eurotiomycetidae</taxon>
        <taxon>Eurotiales</taxon>
        <taxon>Aspergillaceae</taxon>
        <taxon>Penicillium</taxon>
    </lineage>
</organism>